<dbReference type="Proteomes" id="UP000543224">
    <property type="component" value="Unassembled WGS sequence"/>
</dbReference>
<proteinExistence type="predicted"/>
<dbReference type="EMBL" id="BLRX01000464">
    <property type="protein sequence ID" value="GFP26244.1"/>
    <property type="molecule type" value="Genomic_DNA"/>
</dbReference>
<evidence type="ECO:0000313" key="1">
    <source>
        <dbReference type="EMBL" id="GFP26244.1"/>
    </source>
</evidence>
<protein>
    <submittedName>
        <fullName evidence="1">Uncharacterized protein</fullName>
    </submittedName>
</protein>
<name>A0A6V8P3L6_9ACTN</name>
<sequence length="30" mass="3357">PTNLIDKLMYHTSRPIAARADGHILLVNLI</sequence>
<dbReference type="AlphaFoldDB" id="A0A6V8P3L6"/>
<evidence type="ECO:0000313" key="2">
    <source>
        <dbReference type="Proteomes" id="UP000543224"/>
    </source>
</evidence>
<comment type="caution">
    <text evidence="1">The sequence shown here is derived from an EMBL/GenBank/DDBJ whole genome shotgun (WGS) entry which is preliminary data.</text>
</comment>
<feature type="non-terminal residue" evidence="1">
    <location>
        <position position="1"/>
    </location>
</feature>
<accession>A0A6V8P3L6</accession>
<gene>
    <name evidence="1" type="ORF">HKBW3S25_01735</name>
</gene>
<organism evidence="1 2">
    <name type="scientific">Candidatus Hakubella thermalkaliphila</name>
    <dbReference type="NCBI Taxonomy" id="2754717"/>
    <lineage>
        <taxon>Bacteria</taxon>
        <taxon>Bacillati</taxon>
        <taxon>Actinomycetota</taxon>
        <taxon>Actinomycetota incertae sedis</taxon>
        <taxon>Candidatus Hakubellales</taxon>
        <taxon>Candidatus Hakubellaceae</taxon>
        <taxon>Candidatus Hakubella</taxon>
    </lineage>
</organism>
<reference evidence="1 2" key="1">
    <citation type="journal article" date="2020" name="Front. Microbiol.">
        <title>Single-cell genomics of novel Actinobacteria with the Wood-Ljungdahl pathway discovered in a serpentinizing system.</title>
        <authorList>
            <person name="Merino N."/>
            <person name="Kawai M."/>
            <person name="Boyd E.S."/>
            <person name="Colman D.R."/>
            <person name="McGlynn S.E."/>
            <person name="Nealson K.H."/>
            <person name="Kurokawa K."/>
            <person name="Hongoh Y."/>
        </authorList>
    </citation>
    <scope>NUCLEOTIDE SEQUENCE [LARGE SCALE GENOMIC DNA]</scope>
    <source>
        <strain evidence="1 2">S25</strain>
    </source>
</reference>